<keyword evidence="2" id="KW-1185">Reference proteome</keyword>
<protein>
    <submittedName>
        <fullName evidence="1">Uncharacterized protein</fullName>
    </submittedName>
</protein>
<dbReference type="SUPFAM" id="SSF82171">
    <property type="entry name" value="DPP6 N-terminal domain-like"/>
    <property type="match status" value="1"/>
</dbReference>
<name>A0A3M8SXB4_9GAMM</name>
<accession>A0A3M8SXB4</accession>
<gene>
    <name evidence="1" type="ORF">EER27_11000</name>
</gene>
<evidence type="ECO:0000313" key="2">
    <source>
        <dbReference type="Proteomes" id="UP000267049"/>
    </source>
</evidence>
<dbReference type="AlphaFoldDB" id="A0A3M8SXB4"/>
<reference evidence="1 2" key="1">
    <citation type="submission" date="2018-11" db="EMBL/GenBank/DDBJ databases">
        <title>Lysobacter cryohumiis sp. nov., isolated from soil in the Tianshan Mountains, Xinjiang, China.</title>
        <authorList>
            <person name="Luo Y."/>
            <person name="Sheng H."/>
        </authorList>
    </citation>
    <scope>NUCLEOTIDE SEQUENCE [LARGE SCALE GENOMIC DNA]</scope>
    <source>
        <strain evidence="1 2">ZS60</strain>
    </source>
</reference>
<dbReference type="Proteomes" id="UP000267049">
    <property type="component" value="Unassembled WGS sequence"/>
</dbReference>
<dbReference type="EMBL" id="RIBS01000004">
    <property type="protein sequence ID" value="RNF83874.1"/>
    <property type="molecule type" value="Genomic_DNA"/>
</dbReference>
<proteinExistence type="predicted"/>
<dbReference type="Gene3D" id="2.120.10.30">
    <property type="entry name" value="TolB, C-terminal domain"/>
    <property type="match status" value="1"/>
</dbReference>
<comment type="caution">
    <text evidence="1">The sequence shown here is derived from an EMBL/GenBank/DDBJ whole genome shotgun (WGS) entry which is preliminary data.</text>
</comment>
<evidence type="ECO:0000313" key="1">
    <source>
        <dbReference type="EMBL" id="RNF83874.1"/>
    </source>
</evidence>
<organism evidence="1 2">
    <name type="scientific">Montanilutibacter psychrotolerans</name>
    <dbReference type="NCBI Taxonomy" id="1327343"/>
    <lineage>
        <taxon>Bacteria</taxon>
        <taxon>Pseudomonadati</taxon>
        <taxon>Pseudomonadota</taxon>
        <taxon>Gammaproteobacteria</taxon>
        <taxon>Lysobacterales</taxon>
        <taxon>Lysobacteraceae</taxon>
        <taxon>Montanilutibacter</taxon>
    </lineage>
</organism>
<sequence length="212" mass="22585">MTLAGNATAGAAGGDGIGAALGDPQACAQAEDYHACTLREEARRVGESKAPVKRDGPQLCVRPSAGAPVCYRDITLEQSEETYAIHRFRGVLPNLPLAVIDITRHEAGAIELVSLRTGARTELSGIAALALSPDGRHLAAASADLEAGYFPNDLAIYRIDGDALSEAFRVAPDDWGPASPRWQDANTLRITESTDEGAVHVYRRHATGWREQ</sequence>
<dbReference type="InterPro" id="IPR011042">
    <property type="entry name" value="6-blade_b-propeller_TolB-like"/>
</dbReference>